<dbReference type="Gene3D" id="1.10.1520.10">
    <property type="entry name" value="Ribonuclease III domain"/>
    <property type="match status" value="1"/>
</dbReference>
<comment type="caution">
    <text evidence="1">The sequence shown here is derived from an EMBL/GenBank/DDBJ whole genome shotgun (WGS) entry which is preliminary data.</text>
</comment>
<keyword evidence="2" id="KW-1185">Reference proteome</keyword>
<dbReference type="GO" id="GO:0004525">
    <property type="term" value="F:ribonuclease III activity"/>
    <property type="evidence" value="ECO:0007669"/>
    <property type="project" value="InterPro"/>
</dbReference>
<protein>
    <recommendedName>
        <fullName evidence="3">RNase III domain-containing protein</fullName>
    </recommendedName>
</protein>
<accession>A0AAV9UD28</accession>
<evidence type="ECO:0000313" key="2">
    <source>
        <dbReference type="Proteomes" id="UP001373714"/>
    </source>
</evidence>
<proteinExistence type="predicted"/>
<evidence type="ECO:0000313" key="1">
    <source>
        <dbReference type="EMBL" id="KAK6340385.1"/>
    </source>
</evidence>
<sequence>MARLVDVKKIQGIIGYVFKSDTHLIEAFQSTGYARAISGNVDGHKRLALLGDAVLGLVQLDQWYQTQKSRGGWYTMDITCTCIFCKYRADY</sequence>
<reference evidence="1 2" key="1">
    <citation type="submission" date="2019-10" db="EMBL/GenBank/DDBJ databases">
        <authorList>
            <person name="Palmer J.M."/>
        </authorList>
    </citation>
    <scope>NUCLEOTIDE SEQUENCE [LARGE SCALE GENOMIC DNA]</scope>
    <source>
        <strain evidence="1 2">TWF730</strain>
    </source>
</reference>
<gene>
    <name evidence="1" type="ORF">TWF730_002144</name>
</gene>
<organism evidence="1 2">
    <name type="scientific">Orbilia blumenaviensis</name>
    <dbReference type="NCBI Taxonomy" id="1796055"/>
    <lineage>
        <taxon>Eukaryota</taxon>
        <taxon>Fungi</taxon>
        <taxon>Dikarya</taxon>
        <taxon>Ascomycota</taxon>
        <taxon>Pezizomycotina</taxon>
        <taxon>Orbiliomycetes</taxon>
        <taxon>Orbiliales</taxon>
        <taxon>Orbiliaceae</taxon>
        <taxon>Orbilia</taxon>
    </lineage>
</organism>
<dbReference type="AlphaFoldDB" id="A0AAV9UD28"/>
<dbReference type="SUPFAM" id="SSF69065">
    <property type="entry name" value="RNase III domain-like"/>
    <property type="match status" value="1"/>
</dbReference>
<name>A0AAV9UD28_9PEZI</name>
<evidence type="ECO:0008006" key="3">
    <source>
        <dbReference type="Google" id="ProtNLM"/>
    </source>
</evidence>
<dbReference type="GO" id="GO:0006396">
    <property type="term" value="P:RNA processing"/>
    <property type="evidence" value="ECO:0007669"/>
    <property type="project" value="InterPro"/>
</dbReference>
<dbReference type="Proteomes" id="UP001373714">
    <property type="component" value="Unassembled WGS sequence"/>
</dbReference>
<dbReference type="EMBL" id="JAVHNS010000011">
    <property type="protein sequence ID" value="KAK6340385.1"/>
    <property type="molecule type" value="Genomic_DNA"/>
</dbReference>
<dbReference type="InterPro" id="IPR036389">
    <property type="entry name" value="RNase_III_sf"/>
</dbReference>